<feature type="compositionally biased region" description="Low complexity" evidence="1">
    <location>
        <begin position="18"/>
        <end position="31"/>
    </location>
</feature>
<dbReference type="AlphaFoldDB" id="A0A8H7XRY6"/>
<protein>
    <submittedName>
        <fullName evidence="2">Uncharacterized protein</fullName>
    </submittedName>
</protein>
<reference evidence="2" key="1">
    <citation type="submission" date="2021-02" db="EMBL/GenBank/DDBJ databases">
        <title>Psilocybe cubensis genome.</title>
        <authorList>
            <person name="Mckernan K.J."/>
            <person name="Crawford S."/>
            <person name="Trippe A."/>
            <person name="Kane L.T."/>
            <person name="Mclaughlin S."/>
        </authorList>
    </citation>
    <scope>NUCLEOTIDE SEQUENCE [LARGE SCALE GENOMIC DNA]</scope>
    <source>
        <strain evidence="2">MGC-MH-2018</strain>
    </source>
</reference>
<name>A0A8H7XRY6_PSICU</name>
<sequence length="93" mass="9656">MNMMEDYGEEEEDEGGRMDSSASSSSYPFGLGSSGGGGAAGRPPEFTAMELLKVSLMAVVWSEIGPVAMGWHATGTGLLEQTACGTSFGRGKR</sequence>
<evidence type="ECO:0000256" key="1">
    <source>
        <dbReference type="SAM" id="MobiDB-lite"/>
    </source>
</evidence>
<gene>
    <name evidence="2" type="ORF">JR316_010365</name>
</gene>
<feature type="compositionally biased region" description="Acidic residues" evidence="1">
    <location>
        <begin position="1"/>
        <end position="14"/>
    </location>
</feature>
<organism evidence="2">
    <name type="scientific">Psilocybe cubensis</name>
    <name type="common">Psychedelic mushroom</name>
    <name type="synonym">Stropharia cubensis</name>
    <dbReference type="NCBI Taxonomy" id="181762"/>
    <lineage>
        <taxon>Eukaryota</taxon>
        <taxon>Fungi</taxon>
        <taxon>Dikarya</taxon>
        <taxon>Basidiomycota</taxon>
        <taxon>Agaricomycotina</taxon>
        <taxon>Agaricomycetes</taxon>
        <taxon>Agaricomycetidae</taxon>
        <taxon>Agaricales</taxon>
        <taxon>Agaricineae</taxon>
        <taxon>Strophariaceae</taxon>
        <taxon>Psilocybe</taxon>
    </lineage>
</organism>
<proteinExistence type="predicted"/>
<feature type="region of interest" description="Disordered" evidence="1">
    <location>
        <begin position="1"/>
        <end position="42"/>
    </location>
</feature>
<comment type="caution">
    <text evidence="2">The sequence shown here is derived from an EMBL/GenBank/DDBJ whole genome shotgun (WGS) entry which is preliminary data.</text>
</comment>
<dbReference type="EMBL" id="JAFIQS010000011">
    <property type="protein sequence ID" value="KAG5164724.1"/>
    <property type="molecule type" value="Genomic_DNA"/>
</dbReference>
<accession>A0A8H7XRY6</accession>
<evidence type="ECO:0000313" key="2">
    <source>
        <dbReference type="EMBL" id="KAG5164724.1"/>
    </source>
</evidence>